<protein>
    <submittedName>
        <fullName evidence="2">Uncharacterized protein</fullName>
    </submittedName>
</protein>
<comment type="caution">
    <text evidence="2">The sequence shown here is derived from an EMBL/GenBank/DDBJ whole genome shotgun (WGS) entry which is preliminary data.</text>
</comment>
<dbReference type="Gene3D" id="1.10.287.1490">
    <property type="match status" value="1"/>
</dbReference>
<evidence type="ECO:0000313" key="2">
    <source>
        <dbReference type="EMBL" id="KAK4031889.1"/>
    </source>
</evidence>
<evidence type="ECO:0000256" key="1">
    <source>
        <dbReference type="SAM" id="Coils"/>
    </source>
</evidence>
<dbReference type="EMBL" id="MU854684">
    <property type="protein sequence ID" value="KAK4031889.1"/>
    <property type="molecule type" value="Genomic_DNA"/>
</dbReference>
<evidence type="ECO:0000313" key="3">
    <source>
        <dbReference type="Proteomes" id="UP001303115"/>
    </source>
</evidence>
<feature type="coiled-coil region" evidence="1">
    <location>
        <begin position="42"/>
        <end position="87"/>
    </location>
</feature>
<organism evidence="2 3">
    <name type="scientific">Parachaetomium inaequale</name>
    <dbReference type="NCBI Taxonomy" id="2588326"/>
    <lineage>
        <taxon>Eukaryota</taxon>
        <taxon>Fungi</taxon>
        <taxon>Dikarya</taxon>
        <taxon>Ascomycota</taxon>
        <taxon>Pezizomycotina</taxon>
        <taxon>Sordariomycetes</taxon>
        <taxon>Sordariomycetidae</taxon>
        <taxon>Sordariales</taxon>
        <taxon>Chaetomiaceae</taxon>
        <taxon>Parachaetomium</taxon>
    </lineage>
</organism>
<proteinExistence type="predicted"/>
<gene>
    <name evidence="2" type="ORF">C8A01DRAFT_41674</name>
</gene>
<dbReference type="AlphaFoldDB" id="A0AAN6SLC0"/>
<feature type="coiled-coil region" evidence="1">
    <location>
        <begin position="267"/>
        <end position="371"/>
    </location>
</feature>
<keyword evidence="3" id="KW-1185">Reference proteome</keyword>
<feature type="coiled-coil region" evidence="1">
    <location>
        <begin position="140"/>
        <end position="215"/>
    </location>
</feature>
<sequence length="659" mass="72951">MDQLSARFTAMQGAWDRLRTAKDIMDLEPLQLERIGEVFAEFERFANDAATLEEQVDAERRDTSARVNELNATITSAKNEMATKDEQLGTLLQQQAILEGMMNTAETKANGAEAVRACFEAENTTLRAELDTSKQVSTELAATKRECELAQSERNGLRVQVQTLSNLQVELAVARRERDAARADLHALDGLPAELAVAKKECAIVKTERDDLRNQLELHGDLPAQLAAANMECKLVKAARDQLSHLATVPAELAIANAQNNTLTTQVQAREDDLTGARNQLAEKEAKLADTTKKYHAVNMELANATAARDGLLGQLEEAKRNTADVDGKLRTAQTDLAVANADRDALKKQLEEAQKKLTDAGERYEKVREALGATQAECASLQGQLQTTRATLVSADSRGVGLQEKLDAVNKELAGARSELELARKTSSLTASLKALNVESSNSSRIEKLTEELATVQRQLEDERVAFEEQSGTYRSTIHDLESQLQQLEPQVSRQTELEKKNKELESQLKDLKRQGQKLGLPFIKGPSRTVSVSRVKRPRVDNEDEIHPQWKEMAVAVFADIMSVRPDLQHQLPVEEAMSQILATFASQDDHQAMARRLKSLRVNATPDTWFCYEAAVVKGTWSKAGEASDPCPQHEVCLQMKRCANDYTAFRVASKK</sequence>
<accession>A0AAN6SLC0</accession>
<keyword evidence="1" id="KW-0175">Coiled coil</keyword>
<reference evidence="3" key="1">
    <citation type="journal article" date="2023" name="Mol. Phylogenet. Evol.">
        <title>Genome-scale phylogeny and comparative genomics of the fungal order Sordariales.</title>
        <authorList>
            <person name="Hensen N."/>
            <person name="Bonometti L."/>
            <person name="Westerberg I."/>
            <person name="Brannstrom I.O."/>
            <person name="Guillou S."/>
            <person name="Cros-Aarteil S."/>
            <person name="Calhoun S."/>
            <person name="Haridas S."/>
            <person name="Kuo A."/>
            <person name="Mondo S."/>
            <person name="Pangilinan J."/>
            <person name="Riley R."/>
            <person name="LaButti K."/>
            <person name="Andreopoulos B."/>
            <person name="Lipzen A."/>
            <person name="Chen C."/>
            <person name="Yan M."/>
            <person name="Daum C."/>
            <person name="Ng V."/>
            <person name="Clum A."/>
            <person name="Steindorff A."/>
            <person name="Ohm R.A."/>
            <person name="Martin F."/>
            <person name="Silar P."/>
            <person name="Natvig D.O."/>
            <person name="Lalanne C."/>
            <person name="Gautier V."/>
            <person name="Ament-Velasquez S.L."/>
            <person name="Kruys A."/>
            <person name="Hutchinson M.I."/>
            <person name="Powell A.J."/>
            <person name="Barry K."/>
            <person name="Miller A.N."/>
            <person name="Grigoriev I.V."/>
            <person name="Debuchy R."/>
            <person name="Gladieux P."/>
            <person name="Hiltunen Thoren M."/>
            <person name="Johannesson H."/>
        </authorList>
    </citation>
    <scope>NUCLEOTIDE SEQUENCE [LARGE SCALE GENOMIC DNA]</scope>
    <source>
        <strain evidence="3">CBS 284.82</strain>
    </source>
</reference>
<feature type="coiled-coil region" evidence="1">
    <location>
        <begin position="407"/>
        <end position="467"/>
    </location>
</feature>
<dbReference type="Proteomes" id="UP001303115">
    <property type="component" value="Unassembled WGS sequence"/>
</dbReference>
<name>A0AAN6SLC0_9PEZI</name>
<dbReference type="SUPFAM" id="SSF57997">
    <property type="entry name" value="Tropomyosin"/>
    <property type="match status" value="1"/>
</dbReference>